<sequence>MPDMRRQV</sequence>
<organism evidence="1">
    <name type="scientific">Arundo donax</name>
    <name type="common">Giant reed</name>
    <name type="synonym">Donax arundinaceus</name>
    <dbReference type="NCBI Taxonomy" id="35708"/>
    <lineage>
        <taxon>Eukaryota</taxon>
        <taxon>Viridiplantae</taxon>
        <taxon>Streptophyta</taxon>
        <taxon>Embryophyta</taxon>
        <taxon>Tracheophyta</taxon>
        <taxon>Spermatophyta</taxon>
        <taxon>Magnoliopsida</taxon>
        <taxon>Liliopsida</taxon>
        <taxon>Poales</taxon>
        <taxon>Poaceae</taxon>
        <taxon>PACMAD clade</taxon>
        <taxon>Arundinoideae</taxon>
        <taxon>Arundineae</taxon>
        <taxon>Arundo</taxon>
    </lineage>
</organism>
<proteinExistence type="predicted"/>
<evidence type="ECO:0000313" key="1">
    <source>
        <dbReference type="EMBL" id="JAD20774.1"/>
    </source>
</evidence>
<accession>A0A0A8Y4F2</accession>
<name>A0A0A8Y4F2_ARUDO</name>
<reference evidence="1" key="2">
    <citation type="journal article" date="2015" name="Data Brief">
        <title>Shoot transcriptome of the giant reed, Arundo donax.</title>
        <authorList>
            <person name="Barrero R.A."/>
            <person name="Guerrero F.D."/>
            <person name="Moolhuijzen P."/>
            <person name="Goolsby J.A."/>
            <person name="Tidwell J."/>
            <person name="Bellgard S.E."/>
            <person name="Bellgard M.I."/>
        </authorList>
    </citation>
    <scope>NUCLEOTIDE SEQUENCE</scope>
    <source>
        <tissue evidence="1">Shoot tissue taken approximately 20 cm above the soil surface</tissue>
    </source>
</reference>
<reference evidence="1" key="1">
    <citation type="submission" date="2014-09" db="EMBL/GenBank/DDBJ databases">
        <authorList>
            <person name="Magalhaes I.L.F."/>
            <person name="Oliveira U."/>
            <person name="Santos F.R."/>
            <person name="Vidigal T.H.D.A."/>
            <person name="Brescovit A.D."/>
            <person name="Santos A.J."/>
        </authorList>
    </citation>
    <scope>NUCLEOTIDE SEQUENCE</scope>
    <source>
        <tissue evidence="1">Shoot tissue taken approximately 20 cm above the soil surface</tissue>
    </source>
</reference>
<dbReference type="EMBL" id="GBRH01277121">
    <property type="protein sequence ID" value="JAD20774.1"/>
    <property type="molecule type" value="Transcribed_RNA"/>
</dbReference>
<protein>
    <submittedName>
        <fullName evidence="1">Uncharacterized protein</fullName>
    </submittedName>
</protein>